<feature type="region of interest" description="Disordered" evidence="1">
    <location>
        <begin position="82"/>
        <end position="102"/>
    </location>
</feature>
<evidence type="ECO:0000313" key="2">
    <source>
        <dbReference type="EMBL" id="TNN51253.1"/>
    </source>
</evidence>
<proteinExistence type="predicted"/>
<dbReference type="AlphaFoldDB" id="A0A4Z2GED4"/>
<comment type="caution">
    <text evidence="2">The sequence shown here is derived from an EMBL/GenBank/DDBJ whole genome shotgun (WGS) entry which is preliminary data.</text>
</comment>
<evidence type="ECO:0000256" key="1">
    <source>
        <dbReference type="SAM" id="MobiDB-lite"/>
    </source>
</evidence>
<keyword evidence="3" id="KW-1185">Reference proteome</keyword>
<name>A0A4Z2GED4_9TELE</name>
<gene>
    <name evidence="2" type="ORF">EYF80_038573</name>
</gene>
<evidence type="ECO:0000313" key="3">
    <source>
        <dbReference type="Proteomes" id="UP000314294"/>
    </source>
</evidence>
<sequence length="178" mass="19707">MLSRSSLHSVYSGIVSDMLCCRDRRDGPGCSSSCWHFEGPLWQQGFKFERRDAFTRPGRTRCPFWDVQFCRRLLPGPRSLEVGRRPRRLGPPADQIPRDGVVGPDLGRLGERPVVDGRRLVDVRLQRAVEGVQLLLHPLPALQAAPQPVGVDDVEVLAALRLADLLGALGDGKGHEKS</sequence>
<organism evidence="2 3">
    <name type="scientific">Liparis tanakae</name>
    <name type="common">Tanaka's snailfish</name>
    <dbReference type="NCBI Taxonomy" id="230148"/>
    <lineage>
        <taxon>Eukaryota</taxon>
        <taxon>Metazoa</taxon>
        <taxon>Chordata</taxon>
        <taxon>Craniata</taxon>
        <taxon>Vertebrata</taxon>
        <taxon>Euteleostomi</taxon>
        <taxon>Actinopterygii</taxon>
        <taxon>Neopterygii</taxon>
        <taxon>Teleostei</taxon>
        <taxon>Neoteleostei</taxon>
        <taxon>Acanthomorphata</taxon>
        <taxon>Eupercaria</taxon>
        <taxon>Perciformes</taxon>
        <taxon>Cottioidei</taxon>
        <taxon>Cottales</taxon>
        <taxon>Liparidae</taxon>
        <taxon>Liparis</taxon>
    </lineage>
</organism>
<dbReference type="EMBL" id="SRLO01000589">
    <property type="protein sequence ID" value="TNN51253.1"/>
    <property type="molecule type" value="Genomic_DNA"/>
</dbReference>
<protein>
    <submittedName>
        <fullName evidence="2">Uncharacterized protein</fullName>
    </submittedName>
</protein>
<accession>A0A4Z2GED4</accession>
<reference evidence="2 3" key="1">
    <citation type="submission" date="2019-03" db="EMBL/GenBank/DDBJ databases">
        <title>First draft genome of Liparis tanakae, snailfish: a comprehensive survey of snailfish specific genes.</title>
        <authorList>
            <person name="Kim W."/>
            <person name="Song I."/>
            <person name="Jeong J.-H."/>
            <person name="Kim D."/>
            <person name="Kim S."/>
            <person name="Ryu S."/>
            <person name="Song J.Y."/>
            <person name="Lee S.K."/>
        </authorList>
    </citation>
    <scope>NUCLEOTIDE SEQUENCE [LARGE SCALE GENOMIC DNA]</scope>
    <source>
        <tissue evidence="2">Muscle</tissue>
    </source>
</reference>
<dbReference type="Proteomes" id="UP000314294">
    <property type="component" value="Unassembled WGS sequence"/>
</dbReference>